<dbReference type="NCBIfam" id="NF010191">
    <property type="entry name" value="PRK13670.1"/>
    <property type="match status" value="1"/>
</dbReference>
<keyword evidence="4" id="KW-1185">Reference proteome</keyword>
<dbReference type="EMBL" id="BAAACG010000006">
    <property type="protein sequence ID" value="GAA0734763.1"/>
    <property type="molecule type" value="Genomic_DNA"/>
</dbReference>
<reference evidence="4" key="1">
    <citation type="journal article" date="2019" name="Int. J. Syst. Evol. Microbiol.">
        <title>The Global Catalogue of Microorganisms (GCM) 10K type strain sequencing project: providing services to taxonomists for standard genome sequencing and annotation.</title>
        <authorList>
            <consortium name="The Broad Institute Genomics Platform"/>
            <consortium name="The Broad Institute Genome Sequencing Center for Infectious Disease"/>
            <person name="Wu L."/>
            <person name="Ma J."/>
        </authorList>
    </citation>
    <scope>NUCLEOTIDE SEQUENCE [LARGE SCALE GENOMIC DNA]</scope>
    <source>
        <strain evidence="4">JCM 1407</strain>
    </source>
</reference>
<comment type="subcellular location">
    <subcellularLocation>
        <location evidence="2">Cytoplasm</location>
    </subcellularLocation>
</comment>
<feature type="binding site" evidence="2">
    <location>
        <position position="102"/>
    </location>
    <ligand>
        <name>ATP</name>
        <dbReference type="ChEBI" id="CHEBI:30616"/>
    </ligand>
</feature>
<protein>
    <recommendedName>
        <fullName evidence="2">tRNA(Met) cytidine acetate ligase</fullName>
        <ecNumber evidence="2">6.3.4.-</ecNumber>
    </recommendedName>
</protein>
<evidence type="ECO:0000256" key="2">
    <source>
        <dbReference type="HAMAP-Rule" id="MF_01539"/>
    </source>
</evidence>
<dbReference type="PANTHER" id="PTHR37825">
    <property type="entry name" value="TRNA(MET) CYTIDINE ACETATE LIGASE"/>
    <property type="match status" value="1"/>
</dbReference>
<comment type="caution">
    <text evidence="3">The sequence shown here is derived from an EMBL/GenBank/DDBJ whole genome shotgun (WGS) entry which is preliminary data.</text>
</comment>
<dbReference type="Gene3D" id="3.40.50.620">
    <property type="entry name" value="HUPs"/>
    <property type="match status" value="1"/>
</dbReference>
<dbReference type="EC" id="6.3.4.-" evidence="2"/>
<comment type="function">
    <text evidence="2">Catalyzes the formation of N(4)-acetylcytidine (ac(4)C) at the wobble position of elongator tRNA(Met), using acetate and ATP as substrates. First activates an acetate ion to form acetyladenylate (Ac-AMP) and then transfers the acetyl group to tRNA to form ac(4)C34.</text>
</comment>
<evidence type="ECO:0000313" key="4">
    <source>
        <dbReference type="Proteomes" id="UP001501510"/>
    </source>
</evidence>
<evidence type="ECO:0000313" key="3">
    <source>
        <dbReference type="EMBL" id="GAA0734763.1"/>
    </source>
</evidence>
<comment type="similarity">
    <text evidence="2">Belongs to the TmcAL family.</text>
</comment>
<keyword evidence="2" id="KW-0820">tRNA-binding</keyword>
<name>A0ABP3UJV3_9CLOT</name>
<proteinExistence type="inferred from homology"/>
<sequence length="406" mass="46250">MNIAGIIVEYNPMHKGHIKHIEETKKLTNCDGIIAIMSGNFVQRGLPSILDKWTKANIALLNGVDLVIELPTIYSLSSAEFFSLGAVGILDKLNIVNSICFGSESGNTKDLDIISKILLDEPLDYKKFLKNSLDEGNSYAKARNIALDEFNKKYKFSKNSLTSIISSSNNILGIEYMKSLKKLKSNITPYTIERKGSNYNDEDLNLKYSSASSIRKYLKEKDDISLLENHIPLNTFNVLKKLKDSNFDFNLENSMTKFIQYKNISENNKLNNLPDIKEGLENRISKLLLNKNSTFNDLVLSIKSKRYTYTRISRILCQYFIGFENHPTNLWRKEVCNYARILGFNKKGASILKEIKKTSNINLYSKIPKNPDPILNLDIASTKAYSLLNKNISMHEDYLKSPIIIK</sequence>
<accession>A0ABP3UJV3</accession>
<feature type="binding site" evidence="2">
    <location>
        <begin position="7"/>
        <end position="20"/>
    </location>
    <ligand>
        <name>ATP</name>
        <dbReference type="ChEBI" id="CHEBI:30616"/>
    </ligand>
</feature>
<keyword evidence="2" id="KW-0694">RNA-binding</keyword>
<dbReference type="Pfam" id="PF05636">
    <property type="entry name" value="HIGH_NTase1"/>
    <property type="match status" value="1"/>
</dbReference>
<dbReference type="RefSeq" id="WP_343759011.1">
    <property type="nucleotide sequence ID" value="NZ_BAAACG010000006.1"/>
</dbReference>
<keyword evidence="2" id="KW-0963">Cytoplasm</keyword>
<feature type="binding site" evidence="2">
    <location>
        <position position="194"/>
    </location>
    <ligand>
        <name>ATP</name>
        <dbReference type="ChEBI" id="CHEBI:30616"/>
    </ligand>
</feature>
<evidence type="ECO:0000256" key="1">
    <source>
        <dbReference type="ARBA" id="ARBA00022694"/>
    </source>
</evidence>
<organism evidence="3 4">
    <name type="scientific">Clostridium oceanicum</name>
    <dbReference type="NCBI Taxonomy" id="1543"/>
    <lineage>
        <taxon>Bacteria</taxon>
        <taxon>Bacillati</taxon>
        <taxon>Bacillota</taxon>
        <taxon>Clostridia</taxon>
        <taxon>Eubacteriales</taxon>
        <taxon>Clostridiaceae</taxon>
        <taxon>Clostridium</taxon>
    </lineage>
</organism>
<dbReference type="InterPro" id="IPR014729">
    <property type="entry name" value="Rossmann-like_a/b/a_fold"/>
</dbReference>
<keyword evidence="1 2" id="KW-0819">tRNA processing</keyword>
<keyword evidence="2" id="KW-0436">Ligase</keyword>
<feature type="binding site" evidence="2">
    <location>
        <position position="169"/>
    </location>
    <ligand>
        <name>ATP</name>
        <dbReference type="ChEBI" id="CHEBI:30616"/>
    </ligand>
</feature>
<comment type="caution">
    <text evidence="2">Lacks conserved residue(s) required for the propagation of feature annotation.</text>
</comment>
<dbReference type="InterPro" id="IPR008513">
    <property type="entry name" value="tRNA(Met)_cyd_acetate_ligase"/>
</dbReference>
<dbReference type="SUPFAM" id="SSF52374">
    <property type="entry name" value="Nucleotidylyl transferase"/>
    <property type="match status" value="1"/>
</dbReference>
<keyword evidence="2" id="KW-0547">Nucleotide-binding</keyword>
<dbReference type="HAMAP" id="MF_01539">
    <property type="entry name" value="TmcAL"/>
    <property type="match status" value="1"/>
</dbReference>
<dbReference type="Proteomes" id="UP001501510">
    <property type="component" value="Unassembled WGS sequence"/>
</dbReference>
<keyword evidence="2" id="KW-0067">ATP-binding</keyword>
<comment type="catalytic activity">
    <reaction evidence="2">
        <text>cytidine(34) in elongator tRNA(Met) + acetate + ATP = N(4)-acetylcytidine(34) in elongator tRNA(Met) + AMP + diphosphate</text>
        <dbReference type="Rhea" id="RHEA:58144"/>
        <dbReference type="Rhea" id="RHEA-COMP:10693"/>
        <dbReference type="Rhea" id="RHEA-COMP:10694"/>
        <dbReference type="ChEBI" id="CHEBI:30089"/>
        <dbReference type="ChEBI" id="CHEBI:30616"/>
        <dbReference type="ChEBI" id="CHEBI:33019"/>
        <dbReference type="ChEBI" id="CHEBI:74900"/>
        <dbReference type="ChEBI" id="CHEBI:82748"/>
        <dbReference type="ChEBI" id="CHEBI:456215"/>
    </reaction>
</comment>
<dbReference type="PANTHER" id="PTHR37825:SF1">
    <property type="entry name" value="TRNA(MET) CYTIDINE ACETATE LIGASE"/>
    <property type="match status" value="1"/>
</dbReference>
<gene>
    <name evidence="2" type="primary">tmcAL</name>
    <name evidence="3" type="ORF">GCM10008906_07370</name>
</gene>